<proteinExistence type="predicted"/>
<evidence type="ECO:0000313" key="2">
    <source>
        <dbReference type="Proteomes" id="UP000515152"/>
    </source>
</evidence>
<keyword evidence="2" id="KW-1185">Reference proteome</keyword>
<feature type="transmembrane region" description="Helical" evidence="1">
    <location>
        <begin position="20"/>
        <end position="43"/>
    </location>
</feature>
<accession>A0A8M1KAS5</accession>
<dbReference type="GeneID" id="116218610"/>
<organism evidence="2 3">
    <name type="scientific">Clupea harengus</name>
    <name type="common">Atlantic herring</name>
    <dbReference type="NCBI Taxonomy" id="7950"/>
    <lineage>
        <taxon>Eukaryota</taxon>
        <taxon>Metazoa</taxon>
        <taxon>Chordata</taxon>
        <taxon>Craniata</taxon>
        <taxon>Vertebrata</taxon>
        <taxon>Euteleostomi</taxon>
        <taxon>Actinopterygii</taxon>
        <taxon>Neopterygii</taxon>
        <taxon>Teleostei</taxon>
        <taxon>Clupei</taxon>
        <taxon>Clupeiformes</taxon>
        <taxon>Clupeoidei</taxon>
        <taxon>Clupeidae</taxon>
        <taxon>Clupea</taxon>
    </lineage>
</organism>
<keyword evidence="1" id="KW-0812">Transmembrane</keyword>
<name>A0A8M1KAS5_CLUHA</name>
<gene>
    <name evidence="3" type="primary">LOC116218610</name>
</gene>
<dbReference type="OrthoDB" id="8907078at2759"/>
<evidence type="ECO:0000256" key="1">
    <source>
        <dbReference type="SAM" id="Phobius"/>
    </source>
</evidence>
<reference evidence="3" key="1">
    <citation type="submission" date="2025-08" db="UniProtKB">
        <authorList>
            <consortium name="RefSeq"/>
        </authorList>
    </citation>
    <scope>IDENTIFICATION</scope>
</reference>
<dbReference type="RefSeq" id="XP_042559069.1">
    <property type="nucleotide sequence ID" value="XM_042703135.1"/>
</dbReference>
<protein>
    <submittedName>
        <fullName evidence="3">Uncharacterized protein LOC116218610 isoform X1</fullName>
    </submittedName>
</protein>
<sequence length="319" mass="34025">MSTTSRPTVGTPQLTTDELTVIVASLSCLVFFLVIMVLLCMLYRRDPLCCKVREYQGSHTDLSTPPQYYSSTQTLVGPRCSQESLSHENTYRQSDSLFLIGLPSSYGLPSLAVPRLPSYESVRKKDRQRQIHMMIADRFGLNGPYIPEVIDQSVSQSIRHMMIADRSGLNGPYIPEPPPSYEESIHQAVEIPCAVIGPLHGSSDVIGSSEVCCSVIGPSEAPGDVIGPSEAPGDVIGPSEVSCDVNGLSIPPCDVTGPVEAPRDRIDQLNAPLHVIGPLNAPPDRIGPLNAPLHVIGPLNAPLHVIGPAGASSPATSPP</sequence>
<dbReference type="Proteomes" id="UP000515152">
    <property type="component" value="Chromosome 23"/>
</dbReference>
<dbReference type="AlphaFoldDB" id="A0A8M1KAS5"/>
<dbReference type="KEGG" id="char:116218610"/>
<evidence type="ECO:0000313" key="3">
    <source>
        <dbReference type="RefSeq" id="XP_042559069.1"/>
    </source>
</evidence>
<keyword evidence="1" id="KW-1133">Transmembrane helix</keyword>
<keyword evidence="1" id="KW-0472">Membrane</keyword>